<keyword evidence="1" id="KW-0812">Transmembrane</keyword>
<feature type="transmembrane region" description="Helical" evidence="1">
    <location>
        <begin position="61"/>
        <end position="80"/>
    </location>
</feature>
<sequence>MKLLSDLRKPYLVLFLVYFFISKSWEFKNKLIAVSFISLISVFVIYNQYKKENDKEKKVTKISILLIFIATSLAIGSIYYNS</sequence>
<keyword evidence="1" id="KW-0472">Membrane</keyword>
<name>A0ABW5LST0_9FLAO</name>
<dbReference type="EMBL" id="JBHULH010000004">
    <property type="protein sequence ID" value="MFD2567654.1"/>
    <property type="molecule type" value="Genomic_DNA"/>
</dbReference>
<keyword evidence="1" id="KW-1133">Transmembrane helix</keyword>
<dbReference type="Proteomes" id="UP001597508">
    <property type="component" value="Unassembled WGS sequence"/>
</dbReference>
<proteinExistence type="predicted"/>
<feature type="transmembrane region" description="Helical" evidence="1">
    <location>
        <begin position="7"/>
        <end position="25"/>
    </location>
</feature>
<feature type="transmembrane region" description="Helical" evidence="1">
    <location>
        <begin position="31"/>
        <end position="49"/>
    </location>
</feature>
<organism evidence="2 3">
    <name type="scientific">Pseudotenacibaculum haliotis</name>
    <dbReference type="NCBI Taxonomy" id="1862138"/>
    <lineage>
        <taxon>Bacteria</taxon>
        <taxon>Pseudomonadati</taxon>
        <taxon>Bacteroidota</taxon>
        <taxon>Flavobacteriia</taxon>
        <taxon>Flavobacteriales</taxon>
        <taxon>Flavobacteriaceae</taxon>
        <taxon>Pseudotenacibaculum</taxon>
    </lineage>
</organism>
<evidence type="ECO:0000313" key="2">
    <source>
        <dbReference type="EMBL" id="MFD2567654.1"/>
    </source>
</evidence>
<dbReference type="RefSeq" id="WP_379666364.1">
    <property type="nucleotide sequence ID" value="NZ_JBHULH010000004.1"/>
</dbReference>
<gene>
    <name evidence="2" type="ORF">ACFSRZ_09740</name>
</gene>
<protein>
    <submittedName>
        <fullName evidence="2">Uncharacterized protein</fullName>
    </submittedName>
</protein>
<evidence type="ECO:0000313" key="3">
    <source>
        <dbReference type="Proteomes" id="UP001597508"/>
    </source>
</evidence>
<accession>A0ABW5LST0</accession>
<reference evidence="3" key="1">
    <citation type="journal article" date="2019" name="Int. J. Syst. Evol. Microbiol.">
        <title>The Global Catalogue of Microorganisms (GCM) 10K type strain sequencing project: providing services to taxonomists for standard genome sequencing and annotation.</title>
        <authorList>
            <consortium name="The Broad Institute Genomics Platform"/>
            <consortium name="The Broad Institute Genome Sequencing Center for Infectious Disease"/>
            <person name="Wu L."/>
            <person name="Ma J."/>
        </authorList>
    </citation>
    <scope>NUCLEOTIDE SEQUENCE [LARGE SCALE GENOMIC DNA]</scope>
    <source>
        <strain evidence="3">KCTC 52127</strain>
    </source>
</reference>
<evidence type="ECO:0000256" key="1">
    <source>
        <dbReference type="SAM" id="Phobius"/>
    </source>
</evidence>
<comment type="caution">
    <text evidence="2">The sequence shown here is derived from an EMBL/GenBank/DDBJ whole genome shotgun (WGS) entry which is preliminary data.</text>
</comment>
<keyword evidence="3" id="KW-1185">Reference proteome</keyword>